<comment type="caution">
    <text evidence="10">The sequence shown here is derived from an EMBL/GenBank/DDBJ whole genome shotgun (WGS) entry which is preliminary data.</text>
</comment>
<reference evidence="10 11" key="1">
    <citation type="submission" date="2021-06" db="EMBL/GenBank/DDBJ databases">
        <title>Halomicroarcula sp. a new haloarchaeum isolated from saline soil.</title>
        <authorList>
            <person name="Duran-Viseras A."/>
            <person name="Sanchez-Porro C."/>
            <person name="Ventosa A."/>
        </authorList>
    </citation>
    <scope>NUCLEOTIDE SEQUENCE [LARGE SCALE GENOMIC DNA]</scope>
    <source>
        <strain evidence="10 11">F13</strain>
    </source>
</reference>
<dbReference type="PANTHER" id="PTHR12358:SF106">
    <property type="entry name" value="LIPID KINASE YEGS"/>
    <property type="match status" value="1"/>
</dbReference>
<dbReference type="Proteomes" id="UP001430377">
    <property type="component" value="Unassembled WGS sequence"/>
</dbReference>
<dbReference type="GO" id="GO:0005886">
    <property type="term" value="C:plasma membrane"/>
    <property type="evidence" value="ECO:0007669"/>
    <property type="project" value="TreeGrafter"/>
</dbReference>
<dbReference type="InterPro" id="IPR016064">
    <property type="entry name" value="NAD/diacylglycerol_kinase_sf"/>
</dbReference>
<evidence type="ECO:0000256" key="3">
    <source>
        <dbReference type="ARBA" id="ARBA00022723"/>
    </source>
</evidence>
<keyword evidence="4" id="KW-0460">Magnesium</keyword>
<evidence type="ECO:0000256" key="1">
    <source>
        <dbReference type="ARBA" id="ARBA00001946"/>
    </source>
</evidence>
<keyword evidence="5" id="KW-0443">Lipid metabolism</keyword>
<dbReference type="GO" id="GO:0046872">
    <property type="term" value="F:metal ion binding"/>
    <property type="evidence" value="ECO:0007669"/>
    <property type="project" value="UniProtKB-KW"/>
</dbReference>
<dbReference type="AlphaFoldDB" id="A0AAW4PZH2"/>
<evidence type="ECO:0000259" key="9">
    <source>
        <dbReference type="PROSITE" id="PS50146"/>
    </source>
</evidence>
<evidence type="ECO:0000256" key="7">
    <source>
        <dbReference type="ARBA" id="ARBA00023264"/>
    </source>
</evidence>
<dbReference type="PROSITE" id="PS50146">
    <property type="entry name" value="DAGK"/>
    <property type="match status" value="1"/>
</dbReference>
<dbReference type="GO" id="GO:0005524">
    <property type="term" value="F:ATP binding"/>
    <property type="evidence" value="ECO:0007669"/>
    <property type="project" value="InterPro"/>
</dbReference>
<comment type="cofactor">
    <cofactor evidence="1">
        <name>Mg(2+)</name>
        <dbReference type="ChEBI" id="CHEBI:18420"/>
    </cofactor>
</comment>
<dbReference type="GO" id="GO:0016301">
    <property type="term" value="F:kinase activity"/>
    <property type="evidence" value="ECO:0007669"/>
    <property type="project" value="UniProtKB-KW"/>
</dbReference>
<sequence length="307" mass="32762">MSVPTRVVVRNPNSGDGKRTKRAKSIATDRGWEVLDSQGGDHTVELAAEAADRADTVVACGGDGTLNKTVKGVQEAGKLDAVSLGVLPAGTGNDFADNIGIRGIDHAFEVIESGECRRLDLGIANDRPFLNSCVGGLTAESSAKTSGSLKRRLGVLAYVLTTLSVARDFEGLTLHVSVGPDRNPTWSGDALMLLVGNGRRFPGEQMRQANVEDGMVNAVIIKDAPALDYLSRGAADKLLRRKASHLTRIKSSHLHVTHDGDPVQFSLDGEMIETNELSVDSERGAMQFFVGDSYDPDPEEWSKPVPG</sequence>
<dbReference type="InterPro" id="IPR050187">
    <property type="entry name" value="Lipid_Phosphate_FormReg"/>
</dbReference>
<keyword evidence="7" id="KW-1208">Phospholipid metabolism</keyword>
<feature type="region of interest" description="Disordered" evidence="8">
    <location>
        <begin position="1"/>
        <end position="25"/>
    </location>
</feature>
<accession>A0AAW4PZH2</accession>
<protein>
    <submittedName>
        <fullName evidence="10">YegS/Rv2252/BmrU family lipid kinase</fullName>
    </submittedName>
</protein>
<feature type="domain" description="DAGKc" evidence="9">
    <location>
        <begin position="1"/>
        <end position="128"/>
    </location>
</feature>
<keyword evidence="10" id="KW-0418">Kinase</keyword>
<dbReference type="NCBIfam" id="TIGR00147">
    <property type="entry name" value="YegS/Rv2252/BmrU family lipid kinase"/>
    <property type="match status" value="1"/>
</dbReference>
<keyword evidence="11" id="KW-1185">Reference proteome</keyword>
<evidence type="ECO:0000256" key="4">
    <source>
        <dbReference type="ARBA" id="ARBA00022842"/>
    </source>
</evidence>
<dbReference type="Gene3D" id="2.60.200.40">
    <property type="match status" value="1"/>
</dbReference>
<dbReference type="InterPro" id="IPR005218">
    <property type="entry name" value="Diacylglycerol/lipid_kinase"/>
</dbReference>
<evidence type="ECO:0000256" key="8">
    <source>
        <dbReference type="SAM" id="MobiDB-lite"/>
    </source>
</evidence>
<evidence type="ECO:0000256" key="2">
    <source>
        <dbReference type="ARBA" id="ARBA00022516"/>
    </source>
</evidence>
<evidence type="ECO:0000313" key="10">
    <source>
        <dbReference type="EMBL" id="MBX0325970.1"/>
    </source>
</evidence>
<dbReference type="GO" id="GO:0008654">
    <property type="term" value="P:phospholipid biosynthetic process"/>
    <property type="evidence" value="ECO:0007669"/>
    <property type="project" value="UniProtKB-KW"/>
</dbReference>
<dbReference type="Gene3D" id="3.40.50.10330">
    <property type="entry name" value="Probable inorganic polyphosphate/atp-NAD kinase, domain 1"/>
    <property type="match status" value="1"/>
</dbReference>
<evidence type="ECO:0000313" key="11">
    <source>
        <dbReference type="Proteomes" id="UP001430377"/>
    </source>
</evidence>
<keyword evidence="2" id="KW-0444">Lipid biosynthesis</keyword>
<keyword evidence="10" id="KW-0808">Transferase</keyword>
<dbReference type="SMART" id="SM00046">
    <property type="entry name" value="DAGKc"/>
    <property type="match status" value="1"/>
</dbReference>
<dbReference type="PANTHER" id="PTHR12358">
    <property type="entry name" value="SPHINGOSINE KINASE"/>
    <property type="match status" value="1"/>
</dbReference>
<dbReference type="SUPFAM" id="SSF111331">
    <property type="entry name" value="NAD kinase/diacylglycerol kinase-like"/>
    <property type="match status" value="1"/>
</dbReference>
<evidence type="ECO:0000256" key="5">
    <source>
        <dbReference type="ARBA" id="ARBA00023098"/>
    </source>
</evidence>
<organism evidence="10 11">
    <name type="scientific">Haloarcula rubra</name>
    <dbReference type="NCBI Taxonomy" id="2487747"/>
    <lineage>
        <taxon>Archaea</taxon>
        <taxon>Methanobacteriati</taxon>
        <taxon>Methanobacteriota</taxon>
        <taxon>Stenosarchaea group</taxon>
        <taxon>Halobacteria</taxon>
        <taxon>Halobacteriales</taxon>
        <taxon>Haloarculaceae</taxon>
        <taxon>Haloarcula</taxon>
    </lineage>
</organism>
<name>A0AAW4PZH2_9EURY</name>
<evidence type="ECO:0000256" key="6">
    <source>
        <dbReference type="ARBA" id="ARBA00023209"/>
    </source>
</evidence>
<proteinExistence type="predicted"/>
<dbReference type="Pfam" id="PF00781">
    <property type="entry name" value="DAGK_cat"/>
    <property type="match status" value="1"/>
</dbReference>
<dbReference type="InterPro" id="IPR001206">
    <property type="entry name" value="Diacylglycerol_kinase_cat_dom"/>
</dbReference>
<keyword evidence="6" id="KW-0594">Phospholipid biosynthesis</keyword>
<keyword evidence="3" id="KW-0479">Metal-binding</keyword>
<dbReference type="RefSeq" id="WP_220620823.1">
    <property type="nucleotide sequence ID" value="NZ_RKLR01000024.1"/>
</dbReference>
<gene>
    <name evidence="10" type="ORF">EGH21_23420</name>
</gene>
<dbReference type="EMBL" id="RKLR01000024">
    <property type="protein sequence ID" value="MBX0325970.1"/>
    <property type="molecule type" value="Genomic_DNA"/>
</dbReference>
<dbReference type="InterPro" id="IPR017438">
    <property type="entry name" value="ATP-NAD_kinase_N"/>
</dbReference>